<dbReference type="InterPro" id="IPR032267">
    <property type="entry name" value="DUF4832"/>
</dbReference>
<comment type="caution">
    <text evidence="4">The sequence shown here is derived from an EMBL/GenBank/DDBJ whole genome shotgun (WGS) entry which is preliminary data.</text>
</comment>
<organism evidence="4 5">
    <name type="scientific">Flavobacterium stagni</name>
    <dbReference type="NCBI Taxonomy" id="2506421"/>
    <lineage>
        <taxon>Bacteria</taxon>
        <taxon>Pseudomonadati</taxon>
        <taxon>Bacteroidota</taxon>
        <taxon>Flavobacteriia</taxon>
        <taxon>Flavobacteriales</taxon>
        <taxon>Flavobacteriaceae</taxon>
        <taxon>Flavobacterium</taxon>
    </lineage>
</organism>
<dbReference type="InterPro" id="IPR026444">
    <property type="entry name" value="Secre_tail"/>
</dbReference>
<dbReference type="AlphaFoldDB" id="A0A4Q1K9E9"/>
<dbReference type="RefSeq" id="WP_129461198.1">
    <property type="nucleotide sequence ID" value="NZ_SBKN01000003.1"/>
</dbReference>
<evidence type="ECO:0000259" key="3">
    <source>
        <dbReference type="Pfam" id="PF18962"/>
    </source>
</evidence>
<reference evidence="5" key="1">
    <citation type="submission" date="2019-01" db="EMBL/GenBank/DDBJ databases">
        <title>Cytophagaceae bacterium strain CAR-16.</title>
        <authorList>
            <person name="Chen W.-M."/>
        </authorList>
    </citation>
    <scope>NUCLEOTIDE SEQUENCE [LARGE SCALE GENOMIC DNA]</scope>
    <source>
        <strain evidence="5">WWJ-16</strain>
    </source>
</reference>
<sequence length="357" mass="39780">MNALLSALPTSRMIQVRYPSFKQLMYSSTAVTSTQAFTQTNSARIAHHNDCFLASSTDFGTYDNTATQYPYMEQDTKFLAMGGETCAMNLPRSGCASALQEMAKFHWSFMNLDYFPGVIDGFQTNNCYADIENKLGYRFELRSSTFPTTAMVGSVLPVNFKLLNAGFAAPYNARTVSLILKNTTTNQIVSLPMNTDPRRWLGPTEIIVAENLQLPSSLPVGNYRLYLHIADASPSLANRPEYAIQMANSNMWNASTGYNDLNYILNVTSPLALAENVKFESVIYPVPAQNELHVEMAGIENYQVVLYNSLGQKIDTEQSLVNNRKTIYVNGLSDGVYFVEISKDGIKDTRRVVLTDD</sequence>
<name>A0A4Q1K9E9_9FLAO</name>
<dbReference type="NCBIfam" id="TIGR04183">
    <property type="entry name" value="Por_Secre_tail"/>
    <property type="match status" value="1"/>
</dbReference>
<evidence type="ECO:0000313" key="4">
    <source>
        <dbReference type="EMBL" id="RXR22968.1"/>
    </source>
</evidence>
<evidence type="ECO:0000259" key="2">
    <source>
        <dbReference type="Pfam" id="PF16116"/>
    </source>
</evidence>
<protein>
    <submittedName>
        <fullName evidence="4">DUF4832 domain-containing protein</fullName>
    </submittedName>
</protein>
<gene>
    <name evidence="4" type="ORF">EQG61_06970</name>
</gene>
<keyword evidence="1" id="KW-0732">Signal</keyword>
<evidence type="ECO:0000313" key="5">
    <source>
        <dbReference type="Proteomes" id="UP000289857"/>
    </source>
</evidence>
<feature type="domain" description="Secretion system C-terminal sorting" evidence="3">
    <location>
        <begin position="283"/>
        <end position="353"/>
    </location>
</feature>
<dbReference type="OrthoDB" id="9760654at2"/>
<evidence type="ECO:0000256" key="1">
    <source>
        <dbReference type="ARBA" id="ARBA00022729"/>
    </source>
</evidence>
<dbReference type="Pfam" id="PF18962">
    <property type="entry name" value="Por_Secre_tail"/>
    <property type="match status" value="1"/>
</dbReference>
<dbReference type="Proteomes" id="UP000289857">
    <property type="component" value="Unassembled WGS sequence"/>
</dbReference>
<feature type="domain" description="DUF4832" evidence="2">
    <location>
        <begin position="44"/>
        <end position="248"/>
    </location>
</feature>
<dbReference type="Pfam" id="PF16116">
    <property type="entry name" value="DUF4832"/>
    <property type="match status" value="1"/>
</dbReference>
<accession>A0A4Q1K9E9</accession>
<proteinExistence type="predicted"/>
<keyword evidence="5" id="KW-1185">Reference proteome</keyword>
<dbReference type="EMBL" id="SBKN01000003">
    <property type="protein sequence ID" value="RXR22968.1"/>
    <property type="molecule type" value="Genomic_DNA"/>
</dbReference>